<gene>
    <name evidence="1" type="ORF">PACLA_8A013986</name>
</gene>
<accession>A0A7D9HE94</accession>
<name>A0A7D9HE94_PARCT</name>
<keyword evidence="2" id="KW-1185">Reference proteome</keyword>
<organism evidence="1 2">
    <name type="scientific">Paramuricea clavata</name>
    <name type="common">Red gorgonian</name>
    <name type="synonym">Violescent sea-whip</name>
    <dbReference type="NCBI Taxonomy" id="317549"/>
    <lineage>
        <taxon>Eukaryota</taxon>
        <taxon>Metazoa</taxon>
        <taxon>Cnidaria</taxon>
        <taxon>Anthozoa</taxon>
        <taxon>Octocorallia</taxon>
        <taxon>Malacalcyonacea</taxon>
        <taxon>Plexauridae</taxon>
        <taxon>Paramuricea</taxon>
    </lineage>
</organism>
<sequence length="73" mass="8680">MDSFNEDLKVLDLNDDYDLSVLIDKYENTLKETLQQHAPQKRRIITLRPLSPWYNDHHGTMRRLVKKKEIAGN</sequence>
<evidence type="ECO:0000313" key="2">
    <source>
        <dbReference type="Proteomes" id="UP001152795"/>
    </source>
</evidence>
<reference evidence="1" key="1">
    <citation type="submission" date="2020-04" db="EMBL/GenBank/DDBJ databases">
        <authorList>
            <person name="Alioto T."/>
            <person name="Alioto T."/>
            <person name="Gomez Garrido J."/>
        </authorList>
    </citation>
    <scope>NUCLEOTIDE SEQUENCE</scope>
    <source>
        <strain evidence="1">A484AB</strain>
    </source>
</reference>
<protein>
    <submittedName>
        <fullName evidence="1">Uncharacterized protein</fullName>
    </submittedName>
</protein>
<dbReference type="EMBL" id="CACRXK020000400">
    <property type="protein sequence ID" value="CAB3981538.1"/>
    <property type="molecule type" value="Genomic_DNA"/>
</dbReference>
<evidence type="ECO:0000313" key="1">
    <source>
        <dbReference type="EMBL" id="CAB3981538.1"/>
    </source>
</evidence>
<proteinExistence type="predicted"/>
<dbReference type="AlphaFoldDB" id="A0A7D9HE94"/>
<comment type="caution">
    <text evidence="1">The sequence shown here is derived from an EMBL/GenBank/DDBJ whole genome shotgun (WGS) entry which is preliminary data.</text>
</comment>
<dbReference type="OrthoDB" id="5990211at2759"/>
<dbReference type="Proteomes" id="UP001152795">
    <property type="component" value="Unassembled WGS sequence"/>
</dbReference>